<proteinExistence type="predicted"/>
<dbReference type="EMBL" id="JALQCW010000016">
    <property type="protein sequence ID" value="MCK9797807.1"/>
    <property type="molecule type" value="Genomic_DNA"/>
</dbReference>
<dbReference type="PROSITE" id="PS50005">
    <property type="entry name" value="TPR"/>
    <property type="match status" value="2"/>
</dbReference>
<dbReference type="InterPro" id="IPR011990">
    <property type="entry name" value="TPR-like_helical_dom_sf"/>
</dbReference>
<dbReference type="RefSeq" id="WP_268264875.1">
    <property type="nucleotide sequence ID" value="NZ_JALQCW010000016.1"/>
</dbReference>
<evidence type="ECO:0000256" key="1">
    <source>
        <dbReference type="ARBA" id="ARBA00022737"/>
    </source>
</evidence>
<evidence type="ECO:0000256" key="4">
    <source>
        <dbReference type="SAM" id="SignalP"/>
    </source>
</evidence>
<feature type="repeat" description="TPR" evidence="3">
    <location>
        <begin position="194"/>
        <end position="227"/>
    </location>
</feature>
<dbReference type="InterPro" id="IPR019734">
    <property type="entry name" value="TPR_rpt"/>
</dbReference>
<feature type="chain" id="PRO_5040884927" evidence="4">
    <location>
        <begin position="22"/>
        <end position="313"/>
    </location>
</feature>
<keyword evidence="2 3" id="KW-0802">TPR repeat</keyword>
<protein>
    <submittedName>
        <fullName evidence="5">Tetratricopeptide repeat protein</fullName>
    </submittedName>
</protein>
<keyword evidence="1" id="KW-0677">Repeat</keyword>
<evidence type="ECO:0000256" key="3">
    <source>
        <dbReference type="PROSITE-ProRule" id="PRU00339"/>
    </source>
</evidence>
<dbReference type="Gene3D" id="1.25.40.10">
    <property type="entry name" value="Tetratricopeptide repeat domain"/>
    <property type="match status" value="1"/>
</dbReference>
<dbReference type="Proteomes" id="UP001155059">
    <property type="component" value="Unassembled WGS sequence"/>
</dbReference>
<dbReference type="AlphaFoldDB" id="A0A9X1YUU2"/>
<gene>
    <name evidence="5" type="ORF">M1B34_08720</name>
</gene>
<sequence>MGFLRLAALMWLWVVMCPAQALPSEAAPGDAESLRVVLSWATANQDLDAHLMYPGHHLYFASPQAPDAQWQGDSQSASETLRVAPLRAGESYLYAVHDFTHSSNLSSYQLARSQAKVEVYRGTALLRSYSVPQNREGNLWTVFRLTGSGELQDINGFSSVAVEPEAVFDELTPLLDDQVAVESLVKSAAPVLNAKTLNQQGEAAYRAGTFSTAMQLYRQAIELDEHYAQAYSNLALAAHKDGRIGDALEADRQAIALAHGPSAASVRASAYYDMGRIYEEAGQWSKALEQYQRAREQKLNPVYDNAIERMKNR</sequence>
<evidence type="ECO:0000313" key="6">
    <source>
        <dbReference type="Proteomes" id="UP001155059"/>
    </source>
</evidence>
<reference evidence="5 6" key="1">
    <citation type="journal article" date="2022" name="Int. J. Syst. Evol. Microbiol.">
        <title>Pseudomonas aegrilactucae sp. nov. and Pseudomonas morbosilactucae sp. nov., pathogens causing bacterial rot of lettuce in Japan.</title>
        <authorList>
            <person name="Sawada H."/>
            <person name="Fujikawa T."/>
            <person name="Satou M."/>
        </authorList>
    </citation>
    <scope>NUCLEOTIDE SEQUENCE [LARGE SCALE GENOMIC DNA]</scope>
    <source>
        <strain evidence="5 6">MAFF 302030</strain>
    </source>
</reference>
<reference evidence="5 6" key="2">
    <citation type="journal article" date="2023" name="Plant Pathol.">
        <title>Dismantling and reorganizing Pseudomonas marginalis sensu#lato.</title>
        <authorList>
            <person name="Sawada H."/>
            <person name="Fujikawa T."/>
            <person name="Satou M."/>
        </authorList>
    </citation>
    <scope>NUCLEOTIDE SEQUENCE [LARGE SCALE GENOMIC DNA]</scope>
    <source>
        <strain evidence="5 6">MAFF 302030</strain>
    </source>
</reference>
<dbReference type="SMART" id="SM00028">
    <property type="entry name" value="TPR"/>
    <property type="match status" value="3"/>
</dbReference>
<comment type="caution">
    <text evidence="5">The sequence shown here is derived from an EMBL/GenBank/DDBJ whole genome shotgun (WGS) entry which is preliminary data.</text>
</comment>
<keyword evidence="4" id="KW-0732">Signal</keyword>
<feature type="signal peptide" evidence="4">
    <location>
        <begin position="1"/>
        <end position="21"/>
    </location>
</feature>
<evidence type="ECO:0000313" key="5">
    <source>
        <dbReference type="EMBL" id="MCK9797807.1"/>
    </source>
</evidence>
<dbReference type="PROSITE" id="PS50293">
    <property type="entry name" value="TPR_REGION"/>
    <property type="match status" value="1"/>
</dbReference>
<dbReference type="Pfam" id="PF13424">
    <property type="entry name" value="TPR_12"/>
    <property type="match status" value="1"/>
</dbReference>
<name>A0A9X1YUU2_9PSED</name>
<dbReference type="InterPro" id="IPR050498">
    <property type="entry name" value="Ycf3"/>
</dbReference>
<dbReference type="PANTHER" id="PTHR44858">
    <property type="entry name" value="TETRATRICOPEPTIDE REPEAT PROTEIN 6"/>
    <property type="match status" value="1"/>
</dbReference>
<dbReference type="SUPFAM" id="SSF48452">
    <property type="entry name" value="TPR-like"/>
    <property type="match status" value="1"/>
</dbReference>
<organism evidence="5 6">
    <name type="scientific">Pseudomonas morbosilactucae</name>
    <dbReference type="NCBI Taxonomy" id="2938197"/>
    <lineage>
        <taxon>Bacteria</taxon>
        <taxon>Pseudomonadati</taxon>
        <taxon>Pseudomonadota</taxon>
        <taxon>Gammaproteobacteria</taxon>
        <taxon>Pseudomonadales</taxon>
        <taxon>Pseudomonadaceae</taxon>
        <taxon>Pseudomonas</taxon>
    </lineage>
</organism>
<dbReference type="PANTHER" id="PTHR44858:SF1">
    <property type="entry name" value="UDP-N-ACETYLGLUCOSAMINE--PEPTIDE N-ACETYLGLUCOSAMINYLTRANSFERASE SPINDLY-RELATED"/>
    <property type="match status" value="1"/>
</dbReference>
<evidence type="ECO:0000256" key="2">
    <source>
        <dbReference type="ARBA" id="ARBA00022803"/>
    </source>
</evidence>
<accession>A0A9X1YUU2</accession>
<feature type="repeat" description="TPR" evidence="3">
    <location>
        <begin position="268"/>
        <end position="301"/>
    </location>
</feature>